<dbReference type="GO" id="GO:0008010">
    <property type="term" value="F:structural constituent of chitin-based larval cuticle"/>
    <property type="evidence" value="ECO:0007669"/>
    <property type="project" value="TreeGrafter"/>
</dbReference>
<dbReference type="PANTHER" id="PTHR10380:SF230">
    <property type="entry name" value="CUTICULAR PROTEIN 47EE"/>
    <property type="match status" value="1"/>
</dbReference>
<dbReference type="AlphaFoldDB" id="A0A1B0D1L6"/>
<protein>
    <submittedName>
        <fullName evidence="1">Uncharacterized protein</fullName>
    </submittedName>
</protein>
<dbReference type="KEGG" id="ppap:129804542"/>
<dbReference type="OrthoDB" id="6379191at2759"/>
<dbReference type="PROSITE" id="PS51155">
    <property type="entry name" value="CHIT_BIND_RR_2"/>
    <property type="match status" value="1"/>
</dbReference>
<dbReference type="Pfam" id="PF00379">
    <property type="entry name" value="Chitin_bind_4"/>
    <property type="match status" value="1"/>
</dbReference>
<keyword evidence="2" id="KW-1185">Reference proteome</keyword>
<dbReference type="VEuPathDB" id="VectorBase:PPAI001239"/>
<dbReference type="RefSeq" id="XP_055707878.1">
    <property type="nucleotide sequence ID" value="XM_055851903.1"/>
</dbReference>
<dbReference type="VEuPathDB" id="VectorBase:PPAPM1_012341"/>
<proteinExistence type="predicted"/>
<sequence length="186" mass="20253">MNFSIVACGLSAVMLLSVVAAVPQQQAGYNYNRNQYNQQLSVQPLLGNPGQQQFTQQQGFSQSRNNVPITSYTNEVGHDGSFTYSYTTGDGQGAQAQGYLKNAGNKDLEAQVVQGSYSYTAPDGTPISVKWFADENGFRAEGLHLPTPPPIPEAIAKSLQFIARAQNLPQSGYNQYQNDQGFNKYG</sequence>
<dbReference type="GeneID" id="129804542"/>
<accession>A0A1B0D1L6</accession>
<dbReference type="GO" id="GO:0062129">
    <property type="term" value="C:chitin-based extracellular matrix"/>
    <property type="evidence" value="ECO:0007669"/>
    <property type="project" value="TreeGrafter"/>
</dbReference>
<dbReference type="EnsemblMetazoa" id="PPAI001239-RA">
    <property type="protein sequence ID" value="PPAI001239-PA"/>
    <property type="gene ID" value="PPAI001239"/>
</dbReference>
<dbReference type="InterPro" id="IPR050468">
    <property type="entry name" value="Cuticle_Struct_Prot"/>
</dbReference>
<evidence type="ECO:0000313" key="2">
    <source>
        <dbReference type="Proteomes" id="UP000092462"/>
    </source>
</evidence>
<dbReference type="RefSeq" id="XP_055707879.1">
    <property type="nucleotide sequence ID" value="XM_055851904.1"/>
</dbReference>
<dbReference type="EMBL" id="AJVK01022123">
    <property type="status" value="NOT_ANNOTATED_CDS"/>
    <property type="molecule type" value="Genomic_DNA"/>
</dbReference>
<reference evidence="1" key="1">
    <citation type="submission" date="2022-08" db="UniProtKB">
        <authorList>
            <consortium name="EnsemblMetazoa"/>
        </authorList>
    </citation>
    <scope>IDENTIFICATION</scope>
    <source>
        <strain evidence="1">Israel</strain>
    </source>
</reference>
<dbReference type="PANTHER" id="PTHR10380">
    <property type="entry name" value="CUTICLE PROTEIN"/>
    <property type="match status" value="1"/>
</dbReference>
<evidence type="ECO:0000313" key="1">
    <source>
        <dbReference type="EnsemblMetazoa" id="PPAI001239-PA"/>
    </source>
</evidence>
<organism evidence="1 2">
    <name type="scientific">Phlebotomus papatasi</name>
    <name type="common">Sandfly</name>
    <dbReference type="NCBI Taxonomy" id="29031"/>
    <lineage>
        <taxon>Eukaryota</taxon>
        <taxon>Metazoa</taxon>
        <taxon>Ecdysozoa</taxon>
        <taxon>Arthropoda</taxon>
        <taxon>Hexapoda</taxon>
        <taxon>Insecta</taxon>
        <taxon>Pterygota</taxon>
        <taxon>Neoptera</taxon>
        <taxon>Endopterygota</taxon>
        <taxon>Diptera</taxon>
        <taxon>Nematocera</taxon>
        <taxon>Psychodoidea</taxon>
        <taxon>Psychodidae</taxon>
        <taxon>Phlebotomus</taxon>
        <taxon>Phlebotomus</taxon>
    </lineage>
</organism>
<dbReference type="Proteomes" id="UP000092462">
    <property type="component" value="Unassembled WGS sequence"/>
</dbReference>
<dbReference type="InterPro" id="IPR000618">
    <property type="entry name" value="Insect_cuticle"/>
</dbReference>
<dbReference type="PRINTS" id="PR00947">
    <property type="entry name" value="CUTICLE"/>
</dbReference>
<name>A0A1B0D1L6_PHLPP</name>